<keyword evidence="6" id="KW-1185">Reference proteome</keyword>
<dbReference type="SMART" id="SM00283">
    <property type="entry name" value="MA"/>
    <property type="match status" value="1"/>
</dbReference>
<comment type="subcellular location">
    <subcellularLocation>
        <location evidence="1">Membrane</location>
    </subcellularLocation>
</comment>
<comment type="caution">
    <text evidence="5">The sequence shown here is derived from an EMBL/GenBank/DDBJ whole genome shotgun (WGS) entry which is preliminary data.</text>
</comment>
<reference evidence="5 6" key="1">
    <citation type="journal article" date="2020" name="Arch. Microbiol.">
        <title>The genome sequence of the giant phototrophic gammaproteobacterium Thiospirillum jenense gives insight into its physiological properties and phylogenetic relationships.</title>
        <authorList>
            <person name="Imhoff J.F."/>
            <person name="Meyer T.E."/>
            <person name="Kyndt J.A."/>
        </authorList>
    </citation>
    <scope>NUCLEOTIDE SEQUENCE [LARGE SCALE GENOMIC DNA]</scope>
    <source>
        <strain evidence="5 6">DSM 216</strain>
    </source>
</reference>
<accession>A0A839HE00</accession>
<evidence type="ECO:0000259" key="4">
    <source>
        <dbReference type="PROSITE" id="PS50111"/>
    </source>
</evidence>
<dbReference type="Pfam" id="PF13682">
    <property type="entry name" value="CZB"/>
    <property type="match status" value="1"/>
</dbReference>
<protein>
    <submittedName>
        <fullName evidence="5">CZB domain-containing protein</fullName>
    </submittedName>
</protein>
<name>A0A839HE00_9GAMM</name>
<dbReference type="PANTHER" id="PTHR32089:SF112">
    <property type="entry name" value="LYSOZYME-LIKE PROTEIN-RELATED"/>
    <property type="match status" value="1"/>
</dbReference>
<dbReference type="AlphaFoldDB" id="A0A839HE00"/>
<evidence type="ECO:0000256" key="3">
    <source>
        <dbReference type="PROSITE-ProRule" id="PRU00284"/>
    </source>
</evidence>
<evidence type="ECO:0000256" key="2">
    <source>
        <dbReference type="ARBA" id="ARBA00023224"/>
    </source>
</evidence>
<dbReference type="Proteomes" id="UP000548632">
    <property type="component" value="Unassembled WGS sequence"/>
</dbReference>
<dbReference type="PANTHER" id="PTHR32089">
    <property type="entry name" value="METHYL-ACCEPTING CHEMOTAXIS PROTEIN MCPB"/>
    <property type="match status" value="1"/>
</dbReference>
<organism evidence="5 6">
    <name type="scientific">Thiospirillum jenense</name>
    <dbReference type="NCBI Taxonomy" id="1653858"/>
    <lineage>
        <taxon>Bacteria</taxon>
        <taxon>Pseudomonadati</taxon>
        <taxon>Pseudomonadota</taxon>
        <taxon>Gammaproteobacteria</taxon>
        <taxon>Chromatiales</taxon>
        <taxon>Chromatiaceae</taxon>
        <taxon>Thiospirillum</taxon>
    </lineage>
</organism>
<dbReference type="GO" id="GO:0007165">
    <property type="term" value="P:signal transduction"/>
    <property type="evidence" value="ECO:0007669"/>
    <property type="project" value="UniProtKB-KW"/>
</dbReference>
<dbReference type="PROSITE" id="PS50111">
    <property type="entry name" value="CHEMOTAXIS_TRANSDUC_2"/>
    <property type="match status" value="1"/>
</dbReference>
<dbReference type="InterPro" id="IPR004089">
    <property type="entry name" value="MCPsignal_dom"/>
</dbReference>
<dbReference type="Pfam" id="PF00015">
    <property type="entry name" value="MCPsignal"/>
    <property type="match status" value="1"/>
</dbReference>
<evidence type="ECO:0000313" key="5">
    <source>
        <dbReference type="EMBL" id="MBB1124672.1"/>
    </source>
</evidence>
<dbReference type="GO" id="GO:0006935">
    <property type="term" value="P:chemotaxis"/>
    <property type="evidence" value="ECO:0007669"/>
    <property type="project" value="UniProtKB-ARBA"/>
</dbReference>
<proteinExistence type="predicted"/>
<gene>
    <name evidence="5" type="ORF">HUK38_00315</name>
</gene>
<dbReference type="Gene3D" id="1.20.120.30">
    <property type="entry name" value="Aspartate receptor, ligand-binding domain"/>
    <property type="match status" value="1"/>
</dbReference>
<dbReference type="EMBL" id="JABVCQ010000001">
    <property type="protein sequence ID" value="MBB1124672.1"/>
    <property type="molecule type" value="Genomic_DNA"/>
</dbReference>
<dbReference type="GO" id="GO:0016020">
    <property type="term" value="C:membrane"/>
    <property type="evidence" value="ECO:0007669"/>
    <property type="project" value="UniProtKB-SubCell"/>
</dbReference>
<dbReference type="InterPro" id="IPR025991">
    <property type="entry name" value="Chemoreceptor_zinc-bind_dom"/>
</dbReference>
<dbReference type="Gene3D" id="1.10.287.950">
    <property type="entry name" value="Methyl-accepting chemotaxis protein"/>
    <property type="match status" value="1"/>
</dbReference>
<sequence>MMFAKSKHEQQARHWNDQHALLIAENTQLRAEVEELRQILAQRDHVVDQQSQLSALMTYENEHVRTGLQDIQTNLAESVNEAKHSLSLIDNLSGNFNSVAAEVTEISGFLRSLETIAQDSDQVVGQLSVHASRINAVLTLIRTIAEQTNLLALNAAIEAARAGAAGRGFAVVAGEVRALADKTQLAIGEIRDVIQNMLGNINNVEANSAKLVNNAREINGTVAGFETHLNQLHNHVDDTCSDVLSMSDSVFMSLAKLDHVIWKVNTYLSISTGQPAFNFVDHHQCRLGQWYERGEGKQFFAHSRNYAELEKPHAQVHTSTQRILTALEKTGGPDYTALLQLLGDLEHSSGRVFTTLDRIRADARPLVTRRSSAKH</sequence>
<dbReference type="SUPFAM" id="SSF58104">
    <property type="entry name" value="Methyl-accepting chemotaxis protein (MCP) signaling domain"/>
    <property type="match status" value="1"/>
</dbReference>
<evidence type="ECO:0000256" key="1">
    <source>
        <dbReference type="ARBA" id="ARBA00004370"/>
    </source>
</evidence>
<keyword evidence="2 3" id="KW-0807">Transducer</keyword>
<dbReference type="RefSeq" id="WP_182581778.1">
    <property type="nucleotide sequence ID" value="NZ_JABVCQ010000001.1"/>
</dbReference>
<feature type="domain" description="Methyl-accepting transducer" evidence="4">
    <location>
        <begin position="32"/>
        <end position="203"/>
    </location>
</feature>
<evidence type="ECO:0000313" key="6">
    <source>
        <dbReference type="Proteomes" id="UP000548632"/>
    </source>
</evidence>